<feature type="domain" description="DUF5689" evidence="2">
    <location>
        <begin position="55"/>
        <end position="292"/>
    </location>
</feature>
<dbReference type="EMBL" id="JARSBN010000004">
    <property type="protein sequence ID" value="MDG4716131.1"/>
    <property type="molecule type" value="Genomic_DNA"/>
</dbReference>
<comment type="caution">
    <text evidence="3">The sequence shown here is derived from an EMBL/GenBank/DDBJ whole genome shotgun (WGS) entry which is preliminary data.</text>
</comment>
<keyword evidence="1" id="KW-0732">Signal</keyword>
<evidence type="ECO:0000256" key="1">
    <source>
        <dbReference type="SAM" id="SignalP"/>
    </source>
</evidence>
<feature type="chain" id="PRO_5046155138" evidence="1">
    <location>
        <begin position="21"/>
        <end position="467"/>
    </location>
</feature>
<feature type="signal peptide" evidence="1">
    <location>
        <begin position="1"/>
        <end position="20"/>
    </location>
</feature>
<dbReference type="PROSITE" id="PS51257">
    <property type="entry name" value="PROKAR_LIPOPROTEIN"/>
    <property type="match status" value="1"/>
</dbReference>
<protein>
    <submittedName>
        <fullName evidence="3">DUF5689 domain-containing protein</fullName>
    </submittedName>
</protein>
<proteinExistence type="predicted"/>
<dbReference type="NCBIfam" id="NF038128">
    <property type="entry name" value="choice_anch_J"/>
    <property type="match status" value="1"/>
</dbReference>
<dbReference type="Gene3D" id="2.60.120.200">
    <property type="match status" value="1"/>
</dbReference>
<name>A0ABT6G283_9FLAO</name>
<keyword evidence="4" id="KW-1185">Reference proteome</keyword>
<dbReference type="RefSeq" id="WP_278005576.1">
    <property type="nucleotide sequence ID" value="NZ_JARSBN010000004.1"/>
</dbReference>
<dbReference type="Proteomes" id="UP001529085">
    <property type="component" value="Unassembled WGS sequence"/>
</dbReference>
<evidence type="ECO:0000313" key="4">
    <source>
        <dbReference type="Proteomes" id="UP001529085"/>
    </source>
</evidence>
<organism evidence="3 4">
    <name type="scientific">Winogradskyella marincola</name>
    <dbReference type="NCBI Taxonomy" id="3037795"/>
    <lineage>
        <taxon>Bacteria</taxon>
        <taxon>Pseudomonadati</taxon>
        <taxon>Bacteroidota</taxon>
        <taxon>Flavobacteriia</taxon>
        <taxon>Flavobacteriales</taxon>
        <taxon>Flavobacteriaceae</taxon>
        <taxon>Winogradskyella</taxon>
    </lineage>
</organism>
<gene>
    <name evidence="3" type="ORF">P7122_09625</name>
</gene>
<accession>A0ABT6G283</accession>
<evidence type="ECO:0000259" key="2">
    <source>
        <dbReference type="Pfam" id="PF18942"/>
    </source>
</evidence>
<sequence>MKTTKLLTLLLALFASIAITSCVEDDDYSVPNSLGSEENAGLEQILADINSGDLTEISIADLKALYQAYEDGQSGFDYDHFIQIPDNLVVKGYVTSSDATGNFYKEFYMQDAPENPTAALGVLLNQVDSYNQFNLGREVYIKLKDMYVGYNANEIISVGGKPDEDEVGQFTANQIPTKIFRSAVTETIVPLQVSLSEINESHVGFFVTATDVQFPENLAGSTYGDPTEDFDTRRTLQACEGFGYSNFLVETSSFANFYNTPLPTQGGTISAVVLKSFGGDDLVLLLNDLNDVEFDNARCMPLDINDFTVVFEDGFDGGLNQWSTFNVTGAQVWGTANFGNPAPSAYMNGYSGGAQENEDWLISEAIDLSDVTNTFFFFETDKRYDGNDLEVYMSTDYSGGDPNSNGTWTLLDATMDPNANSWNTWTNSGSIDVSSADGQMLYIAFKYTSTSSAAATFELDNVTVLGL</sequence>
<dbReference type="Pfam" id="PF18942">
    <property type="entry name" value="DUF5689"/>
    <property type="match status" value="1"/>
</dbReference>
<reference evidence="3 4" key="1">
    <citation type="submission" date="2023-03" db="EMBL/GenBank/DDBJ databases">
        <title>Strain YYF002 represents a novel species in the genus Winogradskyella isolated from seawater.</title>
        <authorList>
            <person name="Fu Z.-Y."/>
        </authorList>
    </citation>
    <scope>NUCLEOTIDE SEQUENCE [LARGE SCALE GENOMIC DNA]</scope>
    <source>
        <strain evidence="3 4">YYF002</strain>
    </source>
</reference>
<dbReference type="InterPro" id="IPR043744">
    <property type="entry name" value="DUF5689"/>
</dbReference>
<evidence type="ECO:0000313" key="3">
    <source>
        <dbReference type="EMBL" id="MDG4716131.1"/>
    </source>
</evidence>